<feature type="transmembrane region" description="Helical" evidence="1">
    <location>
        <begin position="6"/>
        <end position="24"/>
    </location>
</feature>
<evidence type="ECO:0000313" key="2">
    <source>
        <dbReference type="EMBL" id="OGG68499.1"/>
    </source>
</evidence>
<comment type="caution">
    <text evidence="2">The sequence shown here is derived from an EMBL/GenBank/DDBJ whole genome shotgun (WGS) entry which is preliminary data.</text>
</comment>
<keyword evidence="1" id="KW-0812">Transmembrane</keyword>
<reference evidence="2 3" key="1">
    <citation type="journal article" date="2016" name="Nat. Commun.">
        <title>Thousands of microbial genomes shed light on interconnected biogeochemical processes in an aquifer system.</title>
        <authorList>
            <person name="Anantharaman K."/>
            <person name="Brown C.T."/>
            <person name="Hug L.A."/>
            <person name="Sharon I."/>
            <person name="Castelle C.J."/>
            <person name="Probst A.J."/>
            <person name="Thomas B.C."/>
            <person name="Singh A."/>
            <person name="Wilkins M.J."/>
            <person name="Karaoz U."/>
            <person name="Brodie E.L."/>
            <person name="Williams K.H."/>
            <person name="Hubbard S.S."/>
            <person name="Banfield J.F."/>
        </authorList>
    </citation>
    <scope>NUCLEOTIDE SEQUENCE [LARGE SCALE GENOMIC DNA]</scope>
</reference>
<evidence type="ECO:0000313" key="3">
    <source>
        <dbReference type="Proteomes" id="UP000176914"/>
    </source>
</evidence>
<name>A0A1F6E475_9BACT</name>
<dbReference type="EMBL" id="MFLL01000032">
    <property type="protein sequence ID" value="OGG68499.1"/>
    <property type="molecule type" value="Genomic_DNA"/>
</dbReference>
<accession>A0A1F6E475</accession>
<gene>
    <name evidence="2" type="ORF">A3C20_02065</name>
</gene>
<evidence type="ECO:0000256" key="1">
    <source>
        <dbReference type="SAM" id="Phobius"/>
    </source>
</evidence>
<proteinExistence type="predicted"/>
<keyword evidence="1" id="KW-1133">Transmembrane helix</keyword>
<dbReference type="AlphaFoldDB" id="A0A1F6E475"/>
<dbReference type="Proteomes" id="UP000176914">
    <property type="component" value="Unassembled WGS sequence"/>
</dbReference>
<protein>
    <submittedName>
        <fullName evidence="2">Uncharacterized protein</fullName>
    </submittedName>
</protein>
<organism evidence="2 3">
    <name type="scientific">Candidatus Kaiserbacteria bacterium RIFCSPHIGHO2_02_FULL_55_25</name>
    <dbReference type="NCBI Taxonomy" id="1798498"/>
    <lineage>
        <taxon>Bacteria</taxon>
        <taxon>Candidatus Kaiseribacteriota</taxon>
    </lineage>
</organism>
<keyword evidence="1" id="KW-0472">Membrane</keyword>
<feature type="transmembrane region" description="Helical" evidence="1">
    <location>
        <begin position="36"/>
        <end position="57"/>
    </location>
</feature>
<sequence>MWGTILAVNSVVIWPAAVVFLIYATGHSIIFWQWKLFVIAVVVFIIATIAQVVLGILTE</sequence>